<keyword evidence="2" id="KW-1185">Reference proteome</keyword>
<dbReference type="AlphaFoldDB" id="A0A3M8DQL4"/>
<organism evidence="1 2">
    <name type="scientific">Brevibacillus fluminis</name>
    <dbReference type="NCBI Taxonomy" id="511487"/>
    <lineage>
        <taxon>Bacteria</taxon>
        <taxon>Bacillati</taxon>
        <taxon>Bacillota</taxon>
        <taxon>Bacilli</taxon>
        <taxon>Bacillales</taxon>
        <taxon>Paenibacillaceae</taxon>
        <taxon>Brevibacillus</taxon>
    </lineage>
</organism>
<gene>
    <name evidence="1" type="ORF">EDM56_07810</name>
</gene>
<accession>A0A3M8DQL4</accession>
<protein>
    <submittedName>
        <fullName evidence="1">Uncharacterized protein</fullName>
    </submittedName>
</protein>
<evidence type="ECO:0000313" key="1">
    <source>
        <dbReference type="EMBL" id="RNB90410.1"/>
    </source>
</evidence>
<dbReference type="RefSeq" id="WP_122917336.1">
    <property type="nucleotide sequence ID" value="NZ_RHHQ01000007.1"/>
</dbReference>
<dbReference type="EMBL" id="RHHQ01000007">
    <property type="protein sequence ID" value="RNB90410.1"/>
    <property type="molecule type" value="Genomic_DNA"/>
</dbReference>
<sequence length="133" mass="15671">MHIGNIHETVRGSLPEQWYFEEDSPYPTLQTAQSIDELIIVAQDLQYNTRQELEPGWFSELQNDMFEADKEKVDALMNFYDMQCVNSTNMQTLEEIENILKVPFRYTPTDFIQGNECVMTGIWLHVPDDWKQC</sequence>
<dbReference type="Proteomes" id="UP000271031">
    <property type="component" value="Unassembled WGS sequence"/>
</dbReference>
<comment type="caution">
    <text evidence="1">The sequence shown here is derived from an EMBL/GenBank/DDBJ whole genome shotgun (WGS) entry which is preliminary data.</text>
</comment>
<proteinExistence type="predicted"/>
<evidence type="ECO:0000313" key="2">
    <source>
        <dbReference type="Proteomes" id="UP000271031"/>
    </source>
</evidence>
<dbReference type="OrthoDB" id="2870454at2"/>
<reference evidence="1 2" key="1">
    <citation type="submission" date="2018-10" db="EMBL/GenBank/DDBJ databases">
        <title>Phylogenomics of Brevibacillus.</title>
        <authorList>
            <person name="Dunlap C."/>
        </authorList>
    </citation>
    <scope>NUCLEOTIDE SEQUENCE [LARGE SCALE GENOMIC DNA]</scope>
    <source>
        <strain evidence="1 2">JCM 15716</strain>
    </source>
</reference>
<name>A0A3M8DQL4_9BACL</name>